<keyword evidence="2" id="KW-1185">Reference proteome</keyword>
<accession>A0ABV7X6D6</accession>
<organism evidence="1 2">
    <name type="scientific">Sphingoaurantiacus capsulatus</name>
    <dbReference type="NCBI Taxonomy" id="1771310"/>
    <lineage>
        <taxon>Bacteria</taxon>
        <taxon>Pseudomonadati</taxon>
        <taxon>Pseudomonadota</taxon>
        <taxon>Alphaproteobacteria</taxon>
        <taxon>Sphingomonadales</taxon>
        <taxon>Sphingosinicellaceae</taxon>
        <taxon>Sphingoaurantiacus</taxon>
    </lineage>
</organism>
<dbReference type="InterPro" id="IPR013433">
    <property type="entry name" value="PHA_gran_rgn"/>
</dbReference>
<dbReference type="RefSeq" id="WP_380857124.1">
    <property type="nucleotide sequence ID" value="NZ_JBHRXV010000003.1"/>
</dbReference>
<comment type="caution">
    <text evidence="1">The sequence shown here is derived from an EMBL/GenBank/DDBJ whole genome shotgun (WGS) entry which is preliminary data.</text>
</comment>
<reference evidence="2" key="1">
    <citation type="journal article" date="2019" name="Int. J. Syst. Evol. Microbiol.">
        <title>The Global Catalogue of Microorganisms (GCM) 10K type strain sequencing project: providing services to taxonomists for standard genome sequencing and annotation.</title>
        <authorList>
            <consortium name="The Broad Institute Genomics Platform"/>
            <consortium name="The Broad Institute Genome Sequencing Center for Infectious Disease"/>
            <person name="Wu L."/>
            <person name="Ma J."/>
        </authorList>
    </citation>
    <scope>NUCLEOTIDE SEQUENCE [LARGE SCALE GENOMIC DNA]</scope>
    <source>
        <strain evidence="2">KCTC 42644</strain>
    </source>
</reference>
<protein>
    <submittedName>
        <fullName evidence="1">Polyhydroxyalkanoic acid system family protein</fullName>
    </submittedName>
</protein>
<evidence type="ECO:0000313" key="2">
    <source>
        <dbReference type="Proteomes" id="UP001595615"/>
    </source>
</evidence>
<dbReference type="Proteomes" id="UP001595615">
    <property type="component" value="Unassembled WGS sequence"/>
</dbReference>
<proteinExistence type="predicted"/>
<evidence type="ECO:0000313" key="1">
    <source>
        <dbReference type="EMBL" id="MFC3711694.1"/>
    </source>
</evidence>
<sequence length="102" mass="10950">MSEPMTVNIPHQLGADEARQRIANGFARTVGSVPGGALIKLNERWDGNRMIFEARGLGQTASGFIDVADTVVTLTVTLPPLLAGLVDKLRGRVRDAGQLLLR</sequence>
<name>A0ABV7X6D6_9SPHN</name>
<dbReference type="Pfam" id="PF09650">
    <property type="entry name" value="PHA_gran_rgn"/>
    <property type="match status" value="1"/>
</dbReference>
<dbReference type="EMBL" id="JBHRXV010000003">
    <property type="protein sequence ID" value="MFC3711694.1"/>
    <property type="molecule type" value="Genomic_DNA"/>
</dbReference>
<gene>
    <name evidence="1" type="ORF">ACFOMD_03875</name>
</gene>